<name>A0AAX4FSH4_9EURY</name>
<dbReference type="GeneID" id="85732691"/>
<proteinExistence type="predicted"/>
<evidence type="ECO:0000313" key="2">
    <source>
        <dbReference type="Proteomes" id="UP001305652"/>
    </source>
</evidence>
<dbReference type="Proteomes" id="UP001305652">
    <property type="component" value="Chromosome"/>
</dbReference>
<dbReference type="EMBL" id="CP137642">
    <property type="protein sequence ID" value="WOX56874.1"/>
    <property type="molecule type" value="Genomic_DNA"/>
</dbReference>
<dbReference type="KEGG" id="mrc:R6Y96_06000"/>
<accession>A0AAX4FSH4</accession>
<protein>
    <submittedName>
        <fullName evidence="1">Uncharacterized protein</fullName>
    </submittedName>
</protein>
<organism evidence="1 2">
    <name type="scientific">Methanoculleus receptaculi</name>
    <dbReference type="NCBI Taxonomy" id="394967"/>
    <lineage>
        <taxon>Archaea</taxon>
        <taxon>Methanobacteriati</taxon>
        <taxon>Methanobacteriota</taxon>
        <taxon>Stenosarchaea group</taxon>
        <taxon>Methanomicrobia</taxon>
        <taxon>Methanomicrobiales</taxon>
        <taxon>Methanomicrobiaceae</taxon>
        <taxon>Methanoculleus</taxon>
    </lineage>
</organism>
<evidence type="ECO:0000313" key="1">
    <source>
        <dbReference type="EMBL" id="WOX56874.1"/>
    </source>
</evidence>
<reference evidence="1 2" key="1">
    <citation type="submission" date="2023-10" db="EMBL/GenBank/DDBJ databases">
        <title>The complete genome sequence of Methanoculleus receptaculi DSM 18860.</title>
        <authorList>
            <person name="Lai S.-J."/>
            <person name="You Y.-T."/>
            <person name="Chen S.-C."/>
        </authorList>
    </citation>
    <scope>NUCLEOTIDE SEQUENCE [LARGE SCALE GENOMIC DNA]</scope>
    <source>
        <strain evidence="1 2">DSM 18860</strain>
    </source>
</reference>
<sequence length="106" mass="11738">MTYASRVTLLNNGSTVYENDCLKAVFYVNGQRVCIVQTLNGHIFIPSHHYGVKTIGGKGCRTEHWNPGERIDIDLTDATLYPGAEVCVEIIDKRDGKVISKDAVRA</sequence>
<dbReference type="AlphaFoldDB" id="A0AAX4FSH4"/>
<keyword evidence="2" id="KW-1185">Reference proteome</keyword>
<gene>
    <name evidence="1" type="ORF">R6Y96_06000</name>
</gene>
<dbReference type="RefSeq" id="WP_318620316.1">
    <property type="nucleotide sequence ID" value="NZ_CP137642.1"/>
</dbReference>